<dbReference type="EMBL" id="BAAAPE010000015">
    <property type="protein sequence ID" value="GAA2094545.1"/>
    <property type="molecule type" value="Genomic_DNA"/>
</dbReference>
<sequence length="486" mass="52830">MDEMRLNQAEWRVRHAFRRGDVVDFRTEGGGESGNESEERTVRAKVLRALLIDRPTEEGEIARMRVLGARITGTLDLQYGTVEHPVTLSGCHFEETPLLYGAQVRQFSLSESRLPGLMADGLRVDGVLRLTGCRVTGPVALGAARVSGACFLDDARLTPGPDRDEGPALALGHAVVEGDLWAAGLTSYGQVLLDGAQVSGVVNLNDARLEEPGGTALQAETLTVGSDLHAMRLRTLGRVNLRGAAVPGQLNLAHARLRNPGGAALRASGCRAGEFWLREAAPIEGGVNLRRAHFDLIFATPEVWPDEVRVDELSYTKLNPPLPAERRLELLERDVEGYIPAAYEQLTASYRRIGDDAAARTVQLAKQRRHRATLPLYARLWGHLQDATVGYGFRPMRAAGWLAGLLLVGAVTYGLRPPRALTSGEAPDFHALAYTLDLLLPIIDLGQEKSYTPDGAYQWLSYGLVLAGWVLATTFAAGVTRVLSRQ</sequence>
<keyword evidence="1" id="KW-0812">Transmembrane</keyword>
<dbReference type="RefSeq" id="WP_344532967.1">
    <property type="nucleotide sequence ID" value="NZ_BAAAPE010000015.1"/>
</dbReference>
<proteinExistence type="predicted"/>
<reference evidence="2 3" key="1">
    <citation type="journal article" date="2019" name="Int. J. Syst. Evol. Microbiol.">
        <title>The Global Catalogue of Microorganisms (GCM) 10K type strain sequencing project: providing services to taxonomists for standard genome sequencing and annotation.</title>
        <authorList>
            <consortium name="The Broad Institute Genomics Platform"/>
            <consortium name="The Broad Institute Genome Sequencing Center for Infectious Disease"/>
            <person name="Wu L."/>
            <person name="Ma J."/>
        </authorList>
    </citation>
    <scope>NUCLEOTIDE SEQUENCE [LARGE SCALE GENOMIC DNA]</scope>
    <source>
        <strain evidence="2 3">JCM 15478</strain>
    </source>
</reference>
<organism evidence="2 3">
    <name type="scientific">Streptomyces albiaxialis</name>
    <dbReference type="NCBI Taxonomy" id="329523"/>
    <lineage>
        <taxon>Bacteria</taxon>
        <taxon>Bacillati</taxon>
        <taxon>Actinomycetota</taxon>
        <taxon>Actinomycetes</taxon>
        <taxon>Kitasatosporales</taxon>
        <taxon>Streptomycetaceae</taxon>
        <taxon>Streptomyces</taxon>
    </lineage>
</organism>
<keyword evidence="3" id="KW-1185">Reference proteome</keyword>
<keyword evidence="1" id="KW-1133">Transmembrane helix</keyword>
<evidence type="ECO:0000256" key="1">
    <source>
        <dbReference type="SAM" id="Phobius"/>
    </source>
</evidence>
<evidence type="ECO:0000313" key="3">
    <source>
        <dbReference type="Proteomes" id="UP001500016"/>
    </source>
</evidence>
<gene>
    <name evidence="2" type="ORF">GCM10009801_62660</name>
</gene>
<evidence type="ECO:0000313" key="2">
    <source>
        <dbReference type="EMBL" id="GAA2094545.1"/>
    </source>
</evidence>
<protein>
    <submittedName>
        <fullName evidence="2">Membrane-associated oxidoreductase</fullName>
    </submittedName>
</protein>
<accession>A0ABN2WMQ4</accession>
<name>A0ABN2WMQ4_9ACTN</name>
<comment type="caution">
    <text evidence="2">The sequence shown here is derived from an EMBL/GenBank/DDBJ whole genome shotgun (WGS) entry which is preliminary data.</text>
</comment>
<dbReference type="Proteomes" id="UP001500016">
    <property type="component" value="Unassembled WGS sequence"/>
</dbReference>
<feature type="transmembrane region" description="Helical" evidence="1">
    <location>
        <begin position="459"/>
        <end position="483"/>
    </location>
</feature>
<keyword evidence="1" id="KW-0472">Membrane</keyword>
<feature type="transmembrane region" description="Helical" evidence="1">
    <location>
        <begin position="398"/>
        <end position="415"/>
    </location>
</feature>